<organism evidence="5 6">
    <name type="scientific">Cuscuta australis</name>
    <dbReference type="NCBI Taxonomy" id="267555"/>
    <lineage>
        <taxon>Eukaryota</taxon>
        <taxon>Viridiplantae</taxon>
        <taxon>Streptophyta</taxon>
        <taxon>Embryophyta</taxon>
        <taxon>Tracheophyta</taxon>
        <taxon>Spermatophyta</taxon>
        <taxon>Magnoliopsida</taxon>
        <taxon>eudicotyledons</taxon>
        <taxon>Gunneridae</taxon>
        <taxon>Pentapetalae</taxon>
        <taxon>asterids</taxon>
        <taxon>lamiids</taxon>
        <taxon>Solanales</taxon>
        <taxon>Convolvulaceae</taxon>
        <taxon>Cuscuteae</taxon>
        <taxon>Cuscuta</taxon>
        <taxon>Cuscuta subgen. Grammica</taxon>
        <taxon>Cuscuta sect. Cleistogrammica</taxon>
    </lineage>
</organism>
<dbReference type="Gene3D" id="1.10.287.1490">
    <property type="match status" value="1"/>
</dbReference>
<name>A0A328DEN8_9ASTE</name>
<dbReference type="SUPFAM" id="SSF90257">
    <property type="entry name" value="Myosin rod fragments"/>
    <property type="match status" value="1"/>
</dbReference>
<dbReference type="Proteomes" id="UP000249390">
    <property type="component" value="Unassembled WGS sequence"/>
</dbReference>
<evidence type="ECO:0000313" key="5">
    <source>
        <dbReference type="EMBL" id="RAL42701.1"/>
    </source>
</evidence>
<keyword evidence="1" id="KW-0880">Kelch repeat</keyword>
<dbReference type="InterPro" id="IPR056819">
    <property type="entry name" value="ACBP4-6_C"/>
</dbReference>
<sequence length="493" mass="54514">MGTDSQSWHLDLSYEQWKPVPVSGSRPAARYKHAASVFDGKLYVVGGSRNGRYLSDIQVFDLKTLAWFTIKSTTDVLPALSGHSMISWDHKLLILAGHSRSVSDTVIVRVIDLESHNCSIMETYGTPPVARGGQSVTLFGSKLIMFGGEDRNRRLLNDIHVLDLETKTWSYVETTQTPPSPRFDHTAALHEDHYLLIFGGCSHSVFFNDLHVLDLETMEWSCPQLQGDIIGSRAGHAGVIIDENWYIVGGGDNKSGVPETLVLNMSKLVVSVLTSVKGRDPLASEGLTVSSALLDGENFLVAFGGYNGKYNNEVFVMRPKPRDSLLPKILMSPAAAAAAASVTAAYALTRPEKLDLTASEDSNFKEFRNGTSQKDLSYEIGVIREEKKELESSLAEVTAENSALKAKVDEVNITYADLSKEFHSVQSQLTSERSRCAKLEAQITELRKMLESMQSVEEEVEELRKQKYEMERDMELGVSQGQKSGGVWKWIAG</sequence>
<evidence type="ECO:0000256" key="1">
    <source>
        <dbReference type="ARBA" id="ARBA00022441"/>
    </source>
</evidence>
<dbReference type="PANTHER" id="PTHR46093:SF5">
    <property type="entry name" value="OS02G0822800 PROTEIN"/>
    <property type="match status" value="1"/>
</dbReference>
<keyword evidence="6" id="KW-1185">Reference proteome</keyword>
<evidence type="ECO:0000259" key="4">
    <source>
        <dbReference type="Pfam" id="PF24922"/>
    </source>
</evidence>
<dbReference type="AlphaFoldDB" id="A0A328DEN8"/>
<protein>
    <recommendedName>
        <fullName evidence="4">Acyl-CoA-binding domain-containing protein</fullName>
    </recommendedName>
</protein>
<proteinExistence type="predicted"/>
<accession>A0A328DEN8</accession>
<reference evidence="5 6" key="1">
    <citation type="submission" date="2018-06" db="EMBL/GenBank/DDBJ databases">
        <title>The Genome of Cuscuta australis (Dodder) Provides Insight into the Evolution of Plant Parasitism.</title>
        <authorList>
            <person name="Liu H."/>
        </authorList>
    </citation>
    <scope>NUCLEOTIDE SEQUENCE [LARGE SCALE GENOMIC DNA]</scope>
    <source>
        <strain evidence="6">cv. Yunnan</strain>
        <tissue evidence="5">Vines</tissue>
    </source>
</reference>
<dbReference type="Pfam" id="PF24922">
    <property type="entry name" value="ACBP4_C"/>
    <property type="match status" value="1"/>
</dbReference>
<dbReference type="SUPFAM" id="SSF50965">
    <property type="entry name" value="Galactose oxidase, central domain"/>
    <property type="match status" value="1"/>
</dbReference>
<gene>
    <name evidence="5" type="ORF">DM860_009208</name>
</gene>
<evidence type="ECO:0000256" key="2">
    <source>
        <dbReference type="ARBA" id="ARBA00022737"/>
    </source>
</evidence>
<dbReference type="Pfam" id="PF24681">
    <property type="entry name" value="Kelch_KLHDC2_KLHL20_DRC7"/>
    <property type="match status" value="1"/>
</dbReference>
<feature type="domain" description="Acyl-CoA-binding" evidence="4">
    <location>
        <begin position="379"/>
        <end position="476"/>
    </location>
</feature>
<dbReference type="Pfam" id="PF01344">
    <property type="entry name" value="Kelch_1"/>
    <property type="match status" value="1"/>
</dbReference>
<dbReference type="SMART" id="SM00612">
    <property type="entry name" value="Kelch"/>
    <property type="match status" value="3"/>
</dbReference>
<keyword evidence="3" id="KW-0175">Coiled coil</keyword>
<dbReference type="Gene3D" id="2.120.10.80">
    <property type="entry name" value="Kelch-type beta propeller"/>
    <property type="match status" value="2"/>
</dbReference>
<dbReference type="EMBL" id="NQVE01000162">
    <property type="protein sequence ID" value="RAL42701.1"/>
    <property type="molecule type" value="Genomic_DNA"/>
</dbReference>
<keyword evidence="2" id="KW-0677">Repeat</keyword>
<feature type="coiled-coil region" evidence="3">
    <location>
        <begin position="380"/>
        <end position="473"/>
    </location>
</feature>
<dbReference type="InterPro" id="IPR011043">
    <property type="entry name" value="Gal_Oxase/kelch_b-propeller"/>
</dbReference>
<evidence type="ECO:0000256" key="3">
    <source>
        <dbReference type="SAM" id="Coils"/>
    </source>
</evidence>
<dbReference type="InterPro" id="IPR015915">
    <property type="entry name" value="Kelch-typ_b-propeller"/>
</dbReference>
<dbReference type="InterPro" id="IPR006652">
    <property type="entry name" value="Kelch_1"/>
</dbReference>
<dbReference type="PANTHER" id="PTHR46093">
    <property type="entry name" value="ACYL-COA-BINDING DOMAIN-CONTAINING PROTEIN 5"/>
    <property type="match status" value="1"/>
</dbReference>
<evidence type="ECO:0000313" key="6">
    <source>
        <dbReference type="Proteomes" id="UP000249390"/>
    </source>
</evidence>
<comment type="caution">
    <text evidence="5">The sequence shown here is derived from an EMBL/GenBank/DDBJ whole genome shotgun (WGS) entry which is preliminary data.</text>
</comment>